<evidence type="ECO:0000256" key="3">
    <source>
        <dbReference type="ARBA" id="ARBA00022452"/>
    </source>
</evidence>
<gene>
    <name evidence="13" type="ORF">ISP15_06520</name>
</gene>
<dbReference type="PANTHER" id="PTHR47234:SF2">
    <property type="entry name" value="TONB-DEPENDENT RECEPTOR"/>
    <property type="match status" value="1"/>
</dbReference>
<keyword evidence="6 8" id="KW-0472">Membrane</keyword>
<dbReference type="RefSeq" id="WP_404546294.1">
    <property type="nucleotide sequence ID" value="NZ_JADIKJ010000005.1"/>
</dbReference>
<organism evidence="13 14">
    <name type="scientific">Dyella jejuensis</name>
    <dbReference type="NCBI Taxonomy" id="1432009"/>
    <lineage>
        <taxon>Bacteria</taxon>
        <taxon>Pseudomonadati</taxon>
        <taxon>Pseudomonadota</taxon>
        <taxon>Gammaproteobacteria</taxon>
        <taxon>Lysobacterales</taxon>
        <taxon>Rhodanobacteraceae</taxon>
        <taxon>Dyella</taxon>
    </lineage>
</organism>
<dbReference type="PANTHER" id="PTHR47234">
    <property type="match status" value="1"/>
</dbReference>
<proteinExistence type="inferred from homology"/>
<evidence type="ECO:0000256" key="5">
    <source>
        <dbReference type="ARBA" id="ARBA00023077"/>
    </source>
</evidence>
<dbReference type="Proteomes" id="UP001620461">
    <property type="component" value="Unassembled WGS sequence"/>
</dbReference>
<evidence type="ECO:0000259" key="11">
    <source>
        <dbReference type="Pfam" id="PF00593"/>
    </source>
</evidence>
<comment type="caution">
    <text evidence="13">The sequence shown here is derived from an EMBL/GenBank/DDBJ whole genome shotgun (WGS) entry which is preliminary data.</text>
</comment>
<feature type="chain" id="PRO_5045616974" evidence="10">
    <location>
        <begin position="25"/>
        <end position="951"/>
    </location>
</feature>
<keyword evidence="14" id="KW-1185">Reference proteome</keyword>
<dbReference type="InterPro" id="IPR036942">
    <property type="entry name" value="Beta-barrel_TonB_sf"/>
</dbReference>
<evidence type="ECO:0000313" key="14">
    <source>
        <dbReference type="Proteomes" id="UP001620461"/>
    </source>
</evidence>
<keyword evidence="7 8" id="KW-0998">Cell outer membrane</keyword>
<sequence length="951" mass="100026">MTRNKLALALAGLLLAPIAGAAFAQTAPTSQDQSQQPAADQGNPKQLQTITVTGSALPRVDTETPSPVTVITAQQIARSGYTTISDVVRSISADNSGSIPNAFTNGFAAGASGVALRGLTVNSTLVLIDGHRAADYPVSDDGERSFVDLNTIPLAAVERIEVLKDGASSLYGADAIAGVVNIILKPGYKGVEATADIGNSQHGGGFTKKATFLAGGGDLDTDHYNAYFSAQYEMDNPIFNRERSYPFNTADLSGIGGPNSAFGNPATFRGSTVGAVAPGTLTNPAAGYIGGVTQVPGSSYQPLGACNNGTTLINTPGVGSYCQQNQVGQYGEVQPQTEQGGLYGRVTFKINDTTKAYVSASYMESKLWAQFAPQQVQVSTPNNTNGIALPPVLTTGPNAGKLNPNDPFAAAGQYALLNYAFGDIPQNNTYDNHNARVVGDISGTAGEWNYDAAVIINHDWLDTQQTGFISYAALQSAITSGAYNFVTPAANSAAVLSALSPNLSKTSTSDLDSLDLSATRELFDLPGGASGLAVGAQFRREAQNDPALNPDQLYQGLGIAQTRGQRDVSGAYAEFDMPLLDSLELDAGGRFDHYSDVGNNFSPKVGFKWKPLDWVAVRGTFSKGFRAPSFAENGSSSAEGFVTLNPSQYTSFVNAHNGSAYATVPYSLAEYTIANPNIKPEKATNFTFGVVLQPTSWLNASIDYYDIKKTNVITGPDFGDAINNYFATGATGIPGVTVIPDKADSAAPTALARPAEFIGEYINANSLKTDGIDIDLQGHWDFGSIHYISELSGTQIFNWRMVLPNGTVESFAGTQGPYNLSSGAGTPSIRGSWSNTVEYGPLTVTGTVYYTSGYSETAMDVGVGPGSCLALNAAGTAFLPSNCRVSSFTDFDLTGSYDITHNVAVTASIMNVFDRKAPFDPANYAGINYNPTYSYAGIVGRFYNVGVKVKF</sequence>
<dbReference type="Pfam" id="PF07715">
    <property type="entry name" value="Plug"/>
    <property type="match status" value="1"/>
</dbReference>
<dbReference type="Gene3D" id="2.40.170.20">
    <property type="entry name" value="TonB-dependent receptor, beta-barrel domain"/>
    <property type="match status" value="1"/>
</dbReference>
<dbReference type="SUPFAM" id="SSF56935">
    <property type="entry name" value="Porins"/>
    <property type="match status" value="1"/>
</dbReference>
<feature type="signal peptide" evidence="10">
    <location>
        <begin position="1"/>
        <end position="24"/>
    </location>
</feature>
<reference evidence="13 14" key="1">
    <citation type="submission" date="2020-10" db="EMBL/GenBank/DDBJ databases">
        <title>Phylogeny of dyella-like bacteria.</title>
        <authorList>
            <person name="Fu J."/>
        </authorList>
    </citation>
    <scope>NUCLEOTIDE SEQUENCE [LARGE SCALE GENOMIC DNA]</scope>
    <source>
        <strain evidence="13 14">JP1</strain>
    </source>
</reference>
<feature type="domain" description="TonB-dependent receptor plug" evidence="12">
    <location>
        <begin position="63"/>
        <end position="179"/>
    </location>
</feature>
<evidence type="ECO:0000256" key="10">
    <source>
        <dbReference type="SAM" id="SignalP"/>
    </source>
</evidence>
<dbReference type="InterPro" id="IPR000531">
    <property type="entry name" value="Beta-barrel_TonB"/>
</dbReference>
<evidence type="ECO:0000256" key="4">
    <source>
        <dbReference type="ARBA" id="ARBA00022692"/>
    </source>
</evidence>
<evidence type="ECO:0000259" key="12">
    <source>
        <dbReference type="Pfam" id="PF07715"/>
    </source>
</evidence>
<dbReference type="Gene3D" id="2.170.130.10">
    <property type="entry name" value="TonB-dependent receptor, plug domain"/>
    <property type="match status" value="1"/>
</dbReference>
<evidence type="ECO:0000256" key="6">
    <source>
        <dbReference type="ARBA" id="ARBA00023136"/>
    </source>
</evidence>
<evidence type="ECO:0000256" key="1">
    <source>
        <dbReference type="ARBA" id="ARBA00004571"/>
    </source>
</evidence>
<dbReference type="EMBL" id="JADIKJ010000005">
    <property type="protein sequence ID" value="MFK2899985.1"/>
    <property type="molecule type" value="Genomic_DNA"/>
</dbReference>
<protein>
    <submittedName>
        <fullName evidence="13">TonB-dependent receptor</fullName>
    </submittedName>
</protein>
<evidence type="ECO:0000256" key="8">
    <source>
        <dbReference type="PROSITE-ProRule" id="PRU01360"/>
    </source>
</evidence>
<evidence type="ECO:0000256" key="7">
    <source>
        <dbReference type="ARBA" id="ARBA00023237"/>
    </source>
</evidence>
<keyword evidence="2 8" id="KW-0813">Transport</keyword>
<evidence type="ECO:0000256" key="2">
    <source>
        <dbReference type="ARBA" id="ARBA00022448"/>
    </source>
</evidence>
<comment type="similarity">
    <text evidence="8 9">Belongs to the TonB-dependent receptor family.</text>
</comment>
<keyword evidence="5 9" id="KW-0798">TonB box</keyword>
<dbReference type="Pfam" id="PF00593">
    <property type="entry name" value="TonB_dep_Rec_b-barrel"/>
    <property type="match status" value="1"/>
</dbReference>
<dbReference type="InterPro" id="IPR039426">
    <property type="entry name" value="TonB-dep_rcpt-like"/>
</dbReference>
<name>A0ABW8JFZ9_9GAMM</name>
<dbReference type="CDD" id="cd01347">
    <property type="entry name" value="ligand_gated_channel"/>
    <property type="match status" value="1"/>
</dbReference>
<keyword evidence="13" id="KW-0675">Receptor</keyword>
<keyword evidence="3 8" id="KW-1134">Transmembrane beta strand</keyword>
<keyword evidence="10" id="KW-0732">Signal</keyword>
<dbReference type="InterPro" id="IPR012910">
    <property type="entry name" value="Plug_dom"/>
</dbReference>
<dbReference type="InterPro" id="IPR037066">
    <property type="entry name" value="Plug_dom_sf"/>
</dbReference>
<dbReference type="PROSITE" id="PS52016">
    <property type="entry name" value="TONB_DEPENDENT_REC_3"/>
    <property type="match status" value="1"/>
</dbReference>
<evidence type="ECO:0000256" key="9">
    <source>
        <dbReference type="RuleBase" id="RU003357"/>
    </source>
</evidence>
<keyword evidence="4 8" id="KW-0812">Transmembrane</keyword>
<accession>A0ABW8JFZ9</accession>
<feature type="domain" description="TonB-dependent receptor-like beta-barrel" evidence="11">
    <location>
        <begin position="405"/>
        <end position="912"/>
    </location>
</feature>
<evidence type="ECO:0000313" key="13">
    <source>
        <dbReference type="EMBL" id="MFK2899985.1"/>
    </source>
</evidence>
<comment type="subcellular location">
    <subcellularLocation>
        <location evidence="1 8">Cell outer membrane</location>
        <topology evidence="1 8">Multi-pass membrane protein</topology>
    </subcellularLocation>
</comment>